<protein>
    <recommendedName>
        <fullName evidence="5">Defensin</fullName>
    </recommendedName>
</protein>
<evidence type="ECO:0000313" key="4">
    <source>
        <dbReference type="Proteomes" id="UP001321473"/>
    </source>
</evidence>
<evidence type="ECO:0000256" key="2">
    <source>
        <dbReference type="ARBA" id="ARBA00022525"/>
    </source>
</evidence>
<organism evidence="3 4">
    <name type="scientific">Amblyomma americanum</name>
    <name type="common">Lone star tick</name>
    <dbReference type="NCBI Taxonomy" id="6943"/>
    <lineage>
        <taxon>Eukaryota</taxon>
        <taxon>Metazoa</taxon>
        <taxon>Ecdysozoa</taxon>
        <taxon>Arthropoda</taxon>
        <taxon>Chelicerata</taxon>
        <taxon>Arachnida</taxon>
        <taxon>Acari</taxon>
        <taxon>Parasitiformes</taxon>
        <taxon>Ixodida</taxon>
        <taxon>Ixodoidea</taxon>
        <taxon>Ixodidae</taxon>
        <taxon>Amblyomminae</taxon>
        <taxon>Amblyomma</taxon>
    </lineage>
</organism>
<accession>A0AAQ4FLH5</accession>
<dbReference type="SUPFAM" id="SSF57095">
    <property type="entry name" value="Scorpion toxin-like"/>
    <property type="match status" value="1"/>
</dbReference>
<dbReference type="GO" id="GO:0005576">
    <property type="term" value="C:extracellular region"/>
    <property type="evidence" value="ECO:0007669"/>
    <property type="project" value="UniProtKB-SubCell"/>
</dbReference>
<evidence type="ECO:0000313" key="3">
    <source>
        <dbReference type="EMBL" id="KAK8787342.1"/>
    </source>
</evidence>
<proteinExistence type="predicted"/>
<keyword evidence="2" id="KW-0964">Secreted</keyword>
<dbReference type="EMBL" id="JARKHS020001919">
    <property type="protein sequence ID" value="KAK8787342.1"/>
    <property type="molecule type" value="Genomic_DNA"/>
</dbReference>
<evidence type="ECO:0000256" key="1">
    <source>
        <dbReference type="ARBA" id="ARBA00004613"/>
    </source>
</evidence>
<evidence type="ECO:0008006" key="5">
    <source>
        <dbReference type="Google" id="ProtNLM"/>
    </source>
</evidence>
<gene>
    <name evidence="3" type="ORF">V5799_022882</name>
</gene>
<comment type="subcellular location">
    <subcellularLocation>
        <location evidence="1">Secreted</location>
    </subcellularLocation>
</comment>
<dbReference type="AlphaFoldDB" id="A0AAQ4FLH5"/>
<reference evidence="3 4" key="1">
    <citation type="journal article" date="2023" name="Arcadia Sci">
        <title>De novo assembly of a long-read Amblyomma americanum tick genome.</title>
        <authorList>
            <person name="Chou S."/>
            <person name="Poskanzer K.E."/>
            <person name="Rollins M."/>
            <person name="Thuy-Boun P.S."/>
        </authorList>
    </citation>
    <scope>NUCLEOTIDE SEQUENCE [LARGE SCALE GENOMIC DNA]</scope>
    <source>
        <strain evidence="3">F_SG_1</strain>
        <tissue evidence="3">Salivary glands</tissue>
    </source>
</reference>
<name>A0AAQ4FLH5_AMBAM</name>
<dbReference type="Proteomes" id="UP001321473">
    <property type="component" value="Unassembled WGS sequence"/>
</dbReference>
<comment type="caution">
    <text evidence="3">The sequence shown here is derived from an EMBL/GenBank/DDBJ whole genome shotgun (WGS) entry which is preliminary data.</text>
</comment>
<keyword evidence="4" id="KW-1185">Reference proteome</keyword>
<feature type="non-terminal residue" evidence="3">
    <location>
        <position position="1"/>
    </location>
</feature>
<sequence length="64" mass="7449">VLSKDFVEEGKAEVSRVRVRRTLFCDPFYREACDRYCHSLRLQTGYCGGVFTHICTCWRLLLSG</sequence>
<dbReference type="InterPro" id="IPR036574">
    <property type="entry name" value="Scorpion_toxin-like_sf"/>
</dbReference>